<gene>
    <name evidence="2" type="ORF">G6F50_015295</name>
</gene>
<evidence type="ECO:0000256" key="1">
    <source>
        <dbReference type="SAM" id="MobiDB-lite"/>
    </source>
</evidence>
<reference evidence="2 3" key="1">
    <citation type="journal article" date="2020" name="Microb. Genom.">
        <title>Genetic diversity of clinical and environmental Mucorales isolates obtained from an investigation of mucormycosis cases among solid organ transplant recipients.</title>
        <authorList>
            <person name="Nguyen M.H."/>
            <person name="Kaul D."/>
            <person name="Muto C."/>
            <person name="Cheng S.J."/>
            <person name="Richter R.A."/>
            <person name="Bruno V.M."/>
            <person name="Liu G."/>
            <person name="Beyhan S."/>
            <person name="Sundermann A.J."/>
            <person name="Mounaud S."/>
            <person name="Pasculle A.W."/>
            <person name="Nierman W.C."/>
            <person name="Driscoll E."/>
            <person name="Cumbie R."/>
            <person name="Clancy C.J."/>
            <person name="Dupont C.L."/>
        </authorList>
    </citation>
    <scope>NUCLEOTIDE SEQUENCE [LARGE SCALE GENOMIC DNA]</scope>
    <source>
        <strain evidence="2 3">GL24</strain>
    </source>
</reference>
<comment type="caution">
    <text evidence="2">The sequence shown here is derived from an EMBL/GenBank/DDBJ whole genome shotgun (WGS) entry which is preliminary data.</text>
</comment>
<keyword evidence="3" id="KW-1185">Reference proteome</keyword>
<feature type="compositionally biased region" description="Basic and acidic residues" evidence="1">
    <location>
        <begin position="142"/>
        <end position="151"/>
    </location>
</feature>
<evidence type="ECO:0000313" key="3">
    <source>
        <dbReference type="Proteomes" id="UP000740926"/>
    </source>
</evidence>
<dbReference type="EMBL" id="JAANIU010008256">
    <property type="protein sequence ID" value="KAG1535480.1"/>
    <property type="molecule type" value="Genomic_DNA"/>
</dbReference>
<feature type="region of interest" description="Disordered" evidence="1">
    <location>
        <begin position="85"/>
        <end position="124"/>
    </location>
</feature>
<name>A0A9P6XYM9_9FUNG</name>
<evidence type="ECO:0000313" key="2">
    <source>
        <dbReference type="EMBL" id="KAG1535480.1"/>
    </source>
</evidence>
<proteinExistence type="predicted"/>
<accession>A0A9P6XYM9</accession>
<feature type="region of interest" description="Disordered" evidence="1">
    <location>
        <begin position="132"/>
        <end position="151"/>
    </location>
</feature>
<dbReference type="AlphaFoldDB" id="A0A9P6XYM9"/>
<dbReference type="Proteomes" id="UP000740926">
    <property type="component" value="Unassembled WGS sequence"/>
</dbReference>
<sequence>MRKRAGAIRMADHLGAQLRMLVERTRDAVEHRQQRVLQLRLVRVERHAAGNIDLEAAVGHFHDIDPQGRRARLLHVILNDLPVVPDQSPRHRAAAGADGRPLAVTDQGADTGADRRARAGAHGGVRLLLRGAPRQQRARRRDYRDPVEYCS</sequence>
<protein>
    <submittedName>
        <fullName evidence="2">Uncharacterized protein</fullName>
    </submittedName>
</protein>
<organism evidence="2 3">
    <name type="scientific">Rhizopus delemar</name>
    <dbReference type="NCBI Taxonomy" id="936053"/>
    <lineage>
        <taxon>Eukaryota</taxon>
        <taxon>Fungi</taxon>
        <taxon>Fungi incertae sedis</taxon>
        <taxon>Mucoromycota</taxon>
        <taxon>Mucoromycotina</taxon>
        <taxon>Mucoromycetes</taxon>
        <taxon>Mucorales</taxon>
        <taxon>Mucorineae</taxon>
        <taxon>Rhizopodaceae</taxon>
        <taxon>Rhizopus</taxon>
    </lineage>
</organism>